<evidence type="ECO:0000313" key="1">
    <source>
        <dbReference type="EMBL" id="SUX18369.1"/>
    </source>
</evidence>
<proteinExistence type="predicted"/>
<organism evidence="1 2">
    <name type="scientific">Cardiobacterium valvarum</name>
    <dbReference type="NCBI Taxonomy" id="194702"/>
    <lineage>
        <taxon>Bacteria</taxon>
        <taxon>Pseudomonadati</taxon>
        <taxon>Pseudomonadota</taxon>
        <taxon>Gammaproteobacteria</taxon>
        <taxon>Cardiobacteriales</taxon>
        <taxon>Cardiobacteriaceae</taxon>
        <taxon>Cardiobacterium</taxon>
    </lineage>
</organism>
<dbReference type="AlphaFoldDB" id="A0A381DYG2"/>
<dbReference type="EMBL" id="UFUW01000001">
    <property type="protein sequence ID" value="SUX18369.1"/>
    <property type="molecule type" value="Genomic_DNA"/>
</dbReference>
<keyword evidence="2" id="KW-1185">Reference proteome</keyword>
<name>A0A381DYG2_9GAMM</name>
<dbReference type="Proteomes" id="UP000254572">
    <property type="component" value="Unassembled WGS sequence"/>
</dbReference>
<protein>
    <submittedName>
        <fullName evidence="1">Uncharacterized protein</fullName>
    </submittedName>
</protein>
<gene>
    <name evidence="1" type="ORF">NCTC13294_00254</name>
</gene>
<evidence type="ECO:0000313" key="2">
    <source>
        <dbReference type="Proteomes" id="UP000254572"/>
    </source>
</evidence>
<accession>A0A381DYG2</accession>
<reference evidence="1 2" key="1">
    <citation type="submission" date="2018-06" db="EMBL/GenBank/DDBJ databases">
        <authorList>
            <consortium name="Pathogen Informatics"/>
            <person name="Doyle S."/>
        </authorList>
    </citation>
    <scope>NUCLEOTIDE SEQUENCE [LARGE SCALE GENOMIC DNA]</scope>
    <source>
        <strain evidence="1 2">NCTC13294</strain>
    </source>
</reference>
<sequence length="352" mass="39556">MTAPVPGDIFAAYSPLGNCYTAYQFIRYQETKANQLATTHILPFIGFYARPEDIDIHHLTLPQKHMMYVGGQSHQTAFHAIESLHGYIPQDHIRIGHLPLFADTDPVIYGGNMNAPAFIPQEKRVPPYDRPVDSSAWQHDRAFDMAAFVAAQPQTRVLIMRNVTILHFEKVTQLSRLRAISFFDVRIEAEAIPDLSLLPDLNFVWMAGVPHGIGSAVKKQLQALAKQRPQRITYEITKLRKPEWYAAHADNPLFAFAEAEHIPLKEAKKAVKIYQDTLKQALALPAAALQAGLERLAADYAAAFNPFAWIETEERELICAAYWQIARLAAGKHGAEADLEAVQAAIDRVRDW</sequence>